<evidence type="ECO:0000313" key="3">
    <source>
        <dbReference type="Proteomes" id="UP000272503"/>
    </source>
</evidence>
<evidence type="ECO:0008006" key="4">
    <source>
        <dbReference type="Google" id="ProtNLM"/>
    </source>
</evidence>
<sequence>MTDEQTRSVSRAERVLAYLLIVFVAAAIIAFFAIMIGSASGMSQESFDTPVWRVVAFVPWVGLPLAFVMLFALVIIGGRGRSAANRLARQTGSGS</sequence>
<evidence type="ECO:0000256" key="1">
    <source>
        <dbReference type="SAM" id="Phobius"/>
    </source>
</evidence>
<keyword evidence="1" id="KW-0812">Transmembrane</keyword>
<protein>
    <recommendedName>
        <fullName evidence="4">Multidrug ABC transporter ATPase</fullName>
    </recommendedName>
</protein>
<dbReference type="OrthoDB" id="4990996at2"/>
<feature type="transmembrane region" description="Helical" evidence="1">
    <location>
        <begin position="57"/>
        <end position="76"/>
    </location>
</feature>
<dbReference type="RefSeq" id="WP_121647440.1">
    <property type="nucleotide sequence ID" value="NZ_RCUX01000002.1"/>
</dbReference>
<dbReference type="AlphaFoldDB" id="A0A3L7AB61"/>
<dbReference type="Proteomes" id="UP000272503">
    <property type="component" value="Unassembled WGS sequence"/>
</dbReference>
<name>A0A3L7AB61_9MICO</name>
<organism evidence="2 3">
    <name type="scientific">Mycetocola tolaasinivorans</name>
    <dbReference type="NCBI Taxonomy" id="76635"/>
    <lineage>
        <taxon>Bacteria</taxon>
        <taxon>Bacillati</taxon>
        <taxon>Actinomycetota</taxon>
        <taxon>Actinomycetes</taxon>
        <taxon>Micrococcales</taxon>
        <taxon>Microbacteriaceae</taxon>
        <taxon>Mycetocola</taxon>
    </lineage>
</organism>
<comment type="caution">
    <text evidence="2">The sequence shown here is derived from an EMBL/GenBank/DDBJ whole genome shotgun (WGS) entry which is preliminary data.</text>
</comment>
<proteinExistence type="predicted"/>
<reference evidence="2 3" key="1">
    <citation type="submission" date="2018-10" db="EMBL/GenBank/DDBJ databases">
        <authorList>
            <person name="Li J."/>
        </authorList>
    </citation>
    <scope>NUCLEOTIDE SEQUENCE [LARGE SCALE GENOMIC DNA]</scope>
    <source>
        <strain evidence="2 3">IF 016277</strain>
    </source>
</reference>
<keyword evidence="1" id="KW-0472">Membrane</keyword>
<gene>
    <name evidence="2" type="ORF">D9V32_03140</name>
</gene>
<evidence type="ECO:0000313" key="2">
    <source>
        <dbReference type="EMBL" id="RLP77457.1"/>
    </source>
</evidence>
<dbReference type="EMBL" id="RCUX01000002">
    <property type="protein sequence ID" value="RLP77457.1"/>
    <property type="molecule type" value="Genomic_DNA"/>
</dbReference>
<feature type="transmembrane region" description="Helical" evidence="1">
    <location>
        <begin position="15"/>
        <end position="37"/>
    </location>
</feature>
<accession>A0A3L7AB61</accession>
<keyword evidence="3" id="KW-1185">Reference proteome</keyword>
<keyword evidence="1" id="KW-1133">Transmembrane helix</keyword>